<name>A0ABP8GM32_9BACT</name>
<evidence type="ECO:0000313" key="3">
    <source>
        <dbReference type="Proteomes" id="UP001501725"/>
    </source>
</evidence>
<organism evidence="2 3">
    <name type="scientific">Flaviaesturariibacter amylovorans</name>
    <dbReference type="NCBI Taxonomy" id="1084520"/>
    <lineage>
        <taxon>Bacteria</taxon>
        <taxon>Pseudomonadati</taxon>
        <taxon>Bacteroidota</taxon>
        <taxon>Chitinophagia</taxon>
        <taxon>Chitinophagales</taxon>
        <taxon>Chitinophagaceae</taxon>
        <taxon>Flaviaestuariibacter</taxon>
    </lineage>
</organism>
<dbReference type="Proteomes" id="UP001501725">
    <property type="component" value="Unassembled WGS sequence"/>
</dbReference>
<protein>
    <submittedName>
        <fullName evidence="2">Uncharacterized protein</fullName>
    </submittedName>
</protein>
<feature type="compositionally biased region" description="Low complexity" evidence="1">
    <location>
        <begin position="55"/>
        <end position="72"/>
    </location>
</feature>
<comment type="caution">
    <text evidence="2">The sequence shown here is derived from an EMBL/GenBank/DDBJ whole genome shotgun (WGS) entry which is preliminary data.</text>
</comment>
<gene>
    <name evidence="2" type="ORF">GCM10023184_15650</name>
</gene>
<evidence type="ECO:0000256" key="1">
    <source>
        <dbReference type="SAM" id="MobiDB-lite"/>
    </source>
</evidence>
<accession>A0ABP8GM32</accession>
<feature type="region of interest" description="Disordered" evidence="1">
    <location>
        <begin position="39"/>
        <end position="73"/>
    </location>
</feature>
<sequence>MWYRRSLRFVLKVRQERAEGALFGHRRVDAGGYRRAVGNRPGVPLFNPPIPATPRTPRTSKTSKTSNPPLKTFPCRLRPDAYLCGL</sequence>
<keyword evidence="3" id="KW-1185">Reference proteome</keyword>
<proteinExistence type="predicted"/>
<dbReference type="EMBL" id="BAABGY010000006">
    <property type="protein sequence ID" value="GAA4326792.1"/>
    <property type="molecule type" value="Genomic_DNA"/>
</dbReference>
<reference evidence="3" key="1">
    <citation type="journal article" date="2019" name="Int. J. Syst. Evol. Microbiol.">
        <title>The Global Catalogue of Microorganisms (GCM) 10K type strain sequencing project: providing services to taxonomists for standard genome sequencing and annotation.</title>
        <authorList>
            <consortium name="The Broad Institute Genomics Platform"/>
            <consortium name="The Broad Institute Genome Sequencing Center for Infectious Disease"/>
            <person name="Wu L."/>
            <person name="Ma J."/>
        </authorList>
    </citation>
    <scope>NUCLEOTIDE SEQUENCE [LARGE SCALE GENOMIC DNA]</scope>
    <source>
        <strain evidence="3">JCM 17919</strain>
    </source>
</reference>
<evidence type="ECO:0000313" key="2">
    <source>
        <dbReference type="EMBL" id="GAA4326792.1"/>
    </source>
</evidence>